<sequence length="108" mass="12135">MDELFILQLEEEIDKAINHLVFELSKTSTGRANPQLIRGIKINYYDTLTPIEELSNISVPEAQQLLIKPFDATTVRDIIKAITSAQLGINPVDEGSQIRIKFPPLTTE</sequence>
<feature type="non-terminal residue" evidence="4">
    <location>
        <position position="108"/>
    </location>
</feature>
<dbReference type="PANTHER" id="PTHR20982">
    <property type="entry name" value="RIBOSOME RECYCLING FACTOR"/>
    <property type="match status" value="1"/>
</dbReference>
<gene>
    <name evidence="4" type="ORF">G3563_27265</name>
</gene>
<evidence type="ECO:0000259" key="3">
    <source>
        <dbReference type="Pfam" id="PF01765"/>
    </source>
</evidence>
<feature type="domain" description="Ribosome recycling factor" evidence="3">
    <location>
        <begin position="23"/>
        <end position="108"/>
    </location>
</feature>
<dbReference type="Pfam" id="PF01765">
    <property type="entry name" value="RRF"/>
    <property type="match status" value="1"/>
</dbReference>
<accession>A0A6D1A5Y8</accession>
<name>A0A6D1A5Y8_ECOLX</name>
<dbReference type="EMBL" id="JAAHTE010000284">
    <property type="protein sequence ID" value="NEU02759.1"/>
    <property type="molecule type" value="Genomic_DNA"/>
</dbReference>
<dbReference type="AlphaFoldDB" id="A0A6D1A5Y8"/>
<dbReference type="PANTHER" id="PTHR20982:SF3">
    <property type="entry name" value="MITOCHONDRIAL RIBOSOME RECYCLING FACTOR PSEUDO 1"/>
    <property type="match status" value="1"/>
</dbReference>
<evidence type="ECO:0000256" key="2">
    <source>
        <dbReference type="ARBA" id="ARBA00022917"/>
    </source>
</evidence>
<proteinExistence type="inferred from homology"/>
<keyword evidence="2" id="KW-0648">Protein biosynthesis</keyword>
<dbReference type="GO" id="GO:0043023">
    <property type="term" value="F:ribosomal large subunit binding"/>
    <property type="evidence" value="ECO:0007669"/>
    <property type="project" value="TreeGrafter"/>
</dbReference>
<reference evidence="4" key="1">
    <citation type="submission" date="2020-02" db="EMBL/GenBank/DDBJ databases">
        <title>Investigating the Use of Bacteriophages as New Decolonization Strategy for Intestinal Carriage of CTX-M-15-producing ST131 Escherichia coli: an In Vitro Continuous Culture System Model.</title>
        <authorList>
            <person name="Bernasconi O.J."/>
            <person name="Campos-Madueno E.I."/>
            <person name="Dona V."/>
            <person name="Perreten V."/>
            <person name="Carattoli A."/>
            <person name="Endimiani A."/>
        </authorList>
    </citation>
    <scope>NUCLEOTIDE SEQUENCE</scope>
    <source>
        <strain evidence="4">4901.28</strain>
    </source>
</reference>
<evidence type="ECO:0000313" key="4">
    <source>
        <dbReference type="EMBL" id="NEU02759.1"/>
    </source>
</evidence>
<evidence type="ECO:0000256" key="1">
    <source>
        <dbReference type="ARBA" id="ARBA00005912"/>
    </source>
</evidence>
<dbReference type="InterPro" id="IPR036191">
    <property type="entry name" value="RRF_sf"/>
</dbReference>
<dbReference type="InterPro" id="IPR023584">
    <property type="entry name" value="Ribosome_recyc_fac_dom"/>
</dbReference>
<dbReference type="FunFam" id="3.30.1360.40:FF:000001">
    <property type="entry name" value="Ribosome-recycling factor"/>
    <property type="match status" value="1"/>
</dbReference>
<comment type="caution">
    <text evidence="4">The sequence shown here is derived from an EMBL/GenBank/DDBJ whole genome shotgun (WGS) entry which is preliminary data.</text>
</comment>
<comment type="similarity">
    <text evidence="1">Belongs to the RRF family.</text>
</comment>
<dbReference type="Gene3D" id="3.30.1360.40">
    <property type="match status" value="1"/>
</dbReference>
<protein>
    <submittedName>
        <fullName evidence="4">Ribosome recycling factor</fullName>
    </submittedName>
</protein>
<dbReference type="GO" id="GO:0006412">
    <property type="term" value="P:translation"/>
    <property type="evidence" value="ECO:0007669"/>
    <property type="project" value="UniProtKB-KW"/>
</dbReference>
<dbReference type="SUPFAM" id="SSF55194">
    <property type="entry name" value="Ribosome recycling factor, RRF"/>
    <property type="match status" value="1"/>
</dbReference>
<dbReference type="InterPro" id="IPR002661">
    <property type="entry name" value="Ribosome_recyc_fac"/>
</dbReference>
<dbReference type="Gene3D" id="1.10.132.20">
    <property type="entry name" value="Ribosome-recycling factor"/>
    <property type="match status" value="1"/>
</dbReference>
<organism evidence="4">
    <name type="scientific">Escherichia coli</name>
    <dbReference type="NCBI Taxonomy" id="562"/>
    <lineage>
        <taxon>Bacteria</taxon>
        <taxon>Pseudomonadati</taxon>
        <taxon>Pseudomonadota</taxon>
        <taxon>Gammaproteobacteria</taxon>
        <taxon>Enterobacterales</taxon>
        <taxon>Enterobacteriaceae</taxon>
        <taxon>Escherichia</taxon>
    </lineage>
</organism>